<dbReference type="PANTHER" id="PTHR10937">
    <property type="entry name" value="GLUCOSAMINE--FRUCTOSE-6-PHOSPHATE AMINOTRANSFERASE, ISOMERIZING"/>
    <property type="match status" value="1"/>
</dbReference>
<dbReference type="Pfam" id="PF13522">
    <property type="entry name" value="GATase_6"/>
    <property type="match status" value="1"/>
</dbReference>
<feature type="domain" description="SIS" evidence="9">
    <location>
        <begin position="283"/>
        <end position="432"/>
    </location>
</feature>
<evidence type="ECO:0000256" key="6">
    <source>
        <dbReference type="ARBA" id="ARBA00022737"/>
    </source>
</evidence>
<dbReference type="GO" id="GO:0006047">
    <property type="term" value="P:UDP-N-acetylglucosamine metabolic process"/>
    <property type="evidence" value="ECO:0007669"/>
    <property type="project" value="TreeGrafter"/>
</dbReference>
<evidence type="ECO:0000256" key="2">
    <source>
        <dbReference type="ARBA" id="ARBA00012916"/>
    </source>
</evidence>
<dbReference type="InterPro" id="IPR029055">
    <property type="entry name" value="Ntn_hydrolases_N"/>
</dbReference>
<feature type="domain" description="SIS" evidence="9">
    <location>
        <begin position="466"/>
        <end position="606"/>
    </location>
</feature>
<dbReference type="PANTHER" id="PTHR10937:SF0">
    <property type="entry name" value="GLUTAMINE--FRUCTOSE-6-PHOSPHATE TRANSAMINASE (ISOMERIZING)"/>
    <property type="match status" value="1"/>
</dbReference>
<keyword evidence="6" id="KW-0677">Repeat</keyword>
<dbReference type="InterPro" id="IPR047084">
    <property type="entry name" value="GFAT_N"/>
</dbReference>
<dbReference type="InterPro" id="IPR017932">
    <property type="entry name" value="GATase_2_dom"/>
</dbReference>
<reference evidence="10" key="1">
    <citation type="journal article" date="2023" name="J. Phycol.">
        <title>Revised classification of the Cyanidiophyceae based on plastid genome data with descriptions of the Cavernulicolales ord. nov. and Galdieriales ord. nov. (Rhodophyta).</title>
        <authorList>
            <person name="Park S.I."/>
            <person name="Cho C.H."/>
            <person name="Ciniglia C."/>
            <person name="Huang T.Y."/>
            <person name="Liu S.L."/>
            <person name="Bustamante D.E."/>
            <person name="Calderon M.S."/>
            <person name="Mansilla A."/>
            <person name="McDermott T."/>
            <person name="Andersen R.A."/>
            <person name="Yoon H.S."/>
        </authorList>
    </citation>
    <scope>NUCLEOTIDE SEQUENCE</scope>
</reference>
<dbReference type="NCBIfam" id="TIGR01135">
    <property type="entry name" value="glmS"/>
    <property type="match status" value="1"/>
</dbReference>
<dbReference type="GO" id="GO:0006002">
    <property type="term" value="P:fructose 6-phosphate metabolic process"/>
    <property type="evidence" value="ECO:0007669"/>
    <property type="project" value="TreeGrafter"/>
</dbReference>
<dbReference type="CDD" id="cd00714">
    <property type="entry name" value="GFAT"/>
    <property type="match status" value="1"/>
</dbReference>
<dbReference type="InterPro" id="IPR035490">
    <property type="entry name" value="GlmS/FrlB_SIS"/>
</dbReference>
<dbReference type="InterPro" id="IPR001347">
    <property type="entry name" value="SIS_dom"/>
</dbReference>
<sequence>MCGLIGYVGNQDCKNILITGMKKLEYRGYDSSGVGYVNNNKIYVIRAAGKLNKLMEKLKFYKNEFGKIGVGHTRWATHGEPNEINCHPILDNSKMIGVVQNGIIENYQDVKKQLINNGFFFNTNTDTEVIPNLIAYNKQRHNLSIIEAINKTLKSLTGNFSVIIITQYNTNTLFAYQNNSPLVIGIGKELSYFCASDPIAFINHTNNIIFLKNRELACISNKTLKIYSQDYKSIKNFKPCYINIDTVQTEKQGFQNFMLKEIYEQSSIINNMINKYKIENYKYYKNIKYTNIKNIQIIACGSSLYSAMIGKCILEKYTNIPTFAFCASEFKIEPPPMLPCVLTIAISQSGETADVLNALKIENERRRNCDILYKVNSIAITNRPRSSISRYVNNIININTGIEISVASTKTFSAQIIVFYLLSLNFIKYKFNNNSKMIDKLIEELSNIPKKIEKILLDEIQNIKKISNFISNINNIFYVGNGINWPIALEGSLKLKEVAYIHSEGCPSGEIKHGHIALLNKDMPVLILCTEKNFEKILNTAEEIKARKSPLIAVSSIKNNILETICNFVIQTPITEEILSPLCNIIVLQLISYYVALNKYIDIDQPRNLAKSVTVE</sequence>
<evidence type="ECO:0000256" key="1">
    <source>
        <dbReference type="ARBA" id="ARBA00001031"/>
    </source>
</evidence>
<accession>A0A9Y1MXW4</accession>
<evidence type="ECO:0000256" key="4">
    <source>
        <dbReference type="ARBA" id="ARBA00022576"/>
    </source>
</evidence>
<comment type="catalytic activity">
    <reaction evidence="1">
        <text>D-fructose 6-phosphate + L-glutamine = D-glucosamine 6-phosphate + L-glutamate</text>
        <dbReference type="Rhea" id="RHEA:13237"/>
        <dbReference type="ChEBI" id="CHEBI:29985"/>
        <dbReference type="ChEBI" id="CHEBI:58359"/>
        <dbReference type="ChEBI" id="CHEBI:58725"/>
        <dbReference type="ChEBI" id="CHEBI:61527"/>
        <dbReference type="EC" id="2.6.1.16"/>
    </reaction>
</comment>
<dbReference type="Pfam" id="PF01380">
    <property type="entry name" value="SIS"/>
    <property type="match status" value="2"/>
</dbReference>
<dbReference type="AlphaFoldDB" id="A0A9Y1MXW4"/>
<evidence type="ECO:0000256" key="7">
    <source>
        <dbReference type="ARBA" id="ARBA00022962"/>
    </source>
</evidence>
<name>A0A9Y1MXW4_9RHOD</name>
<dbReference type="GO" id="GO:0006487">
    <property type="term" value="P:protein N-linked glycosylation"/>
    <property type="evidence" value="ECO:0007669"/>
    <property type="project" value="TreeGrafter"/>
</dbReference>
<dbReference type="InterPro" id="IPR046348">
    <property type="entry name" value="SIS_dom_sf"/>
</dbReference>
<proteinExistence type="predicted"/>
<evidence type="ECO:0000256" key="3">
    <source>
        <dbReference type="ARBA" id="ARBA00016090"/>
    </source>
</evidence>
<dbReference type="NCBIfam" id="NF001484">
    <property type="entry name" value="PRK00331.1"/>
    <property type="match status" value="1"/>
</dbReference>
<dbReference type="SUPFAM" id="SSF53697">
    <property type="entry name" value="SIS domain"/>
    <property type="match status" value="1"/>
</dbReference>
<evidence type="ECO:0000259" key="8">
    <source>
        <dbReference type="PROSITE" id="PS51278"/>
    </source>
</evidence>
<dbReference type="FunFam" id="3.60.20.10:FF:000006">
    <property type="entry name" value="Glutamine--fructose-6-phosphate aminotransferase [isomerizing]"/>
    <property type="match status" value="1"/>
</dbReference>
<dbReference type="InterPro" id="IPR005855">
    <property type="entry name" value="GFAT"/>
</dbReference>
<evidence type="ECO:0000259" key="9">
    <source>
        <dbReference type="PROSITE" id="PS51464"/>
    </source>
</evidence>
<keyword evidence="10" id="KW-0934">Plastid</keyword>
<dbReference type="GO" id="GO:0097367">
    <property type="term" value="F:carbohydrate derivative binding"/>
    <property type="evidence" value="ECO:0007669"/>
    <property type="project" value="InterPro"/>
</dbReference>
<dbReference type="Gene3D" id="3.60.20.10">
    <property type="entry name" value="Glutamine Phosphoribosylpyrophosphate, subunit 1, domain 1"/>
    <property type="match status" value="1"/>
</dbReference>
<dbReference type="GO" id="GO:0004360">
    <property type="term" value="F:glutamine-fructose-6-phosphate transaminase (isomerizing) activity"/>
    <property type="evidence" value="ECO:0007669"/>
    <property type="project" value="UniProtKB-EC"/>
</dbReference>
<keyword evidence="4" id="KW-0032">Aminotransferase</keyword>
<evidence type="ECO:0000313" key="10">
    <source>
        <dbReference type="EMBL" id="WDB00031.1"/>
    </source>
</evidence>
<dbReference type="InterPro" id="IPR035466">
    <property type="entry name" value="GlmS/AgaS_SIS"/>
</dbReference>
<dbReference type="CDD" id="cd05008">
    <property type="entry name" value="SIS_GlmS_GlmD_1"/>
    <property type="match status" value="1"/>
</dbReference>
<organism evidence="10">
    <name type="scientific">Cyanidium sp. THAL103</name>
    <dbReference type="NCBI Taxonomy" id="3027999"/>
    <lineage>
        <taxon>Eukaryota</taxon>
        <taxon>Rhodophyta</taxon>
        <taxon>Bangiophyceae</taxon>
        <taxon>Cyanidiales</taxon>
        <taxon>Cyanidiaceae</taxon>
        <taxon>Cyanidium</taxon>
    </lineage>
</organism>
<dbReference type="EMBL" id="OP616817">
    <property type="protein sequence ID" value="WDB00031.1"/>
    <property type="molecule type" value="Genomic_DNA"/>
</dbReference>
<gene>
    <name evidence="10" type="primary">glmS</name>
    <name evidence="10" type="ORF">CspTHAL103_106</name>
</gene>
<feature type="domain" description="Glutamine amidotransferase type-2" evidence="8">
    <location>
        <begin position="2"/>
        <end position="222"/>
    </location>
</feature>
<keyword evidence="5" id="KW-0808">Transferase</keyword>
<dbReference type="GO" id="GO:0005829">
    <property type="term" value="C:cytosol"/>
    <property type="evidence" value="ECO:0007669"/>
    <property type="project" value="TreeGrafter"/>
</dbReference>
<protein>
    <recommendedName>
        <fullName evidence="3">Glutamine--fructose-6-phosphate aminotransferase [isomerizing]</fullName>
        <ecNumber evidence="2">2.6.1.16</ecNumber>
    </recommendedName>
</protein>
<dbReference type="CDD" id="cd05009">
    <property type="entry name" value="SIS_GlmS_GlmD_2"/>
    <property type="match status" value="1"/>
</dbReference>
<dbReference type="PROSITE" id="PS51464">
    <property type="entry name" value="SIS"/>
    <property type="match status" value="2"/>
</dbReference>
<dbReference type="SUPFAM" id="SSF56235">
    <property type="entry name" value="N-terminal nucleophile aminohydrolases (Ntn hydrolases)"/>
    <property type="match status" value="1"/>
</dbReference>
<evidence type="ECO:0000256" key="5">
    <source>
        <dbReference type="ARBA" id="ARBA00022679"/>
    </source>
</evidence>
<dbReference type="Gene3D" id="3.40.50.10490">
    <property type="entry name" value="Glucose-6-phosphate isomerase like protein, domain 1"/>
    <property type="match status" value="2"/>
</dbReference>
<dbReference type="EC" id="2.6.1.16" evidence="2"/>
<keyword evidence="7" id="KW-0315">Glutamine amidotransferase</keyword>
<dbReference type="PROSITE" id="PS51278">
    <property type="entry name" value="GATASE_TYPE_2"/>
    <property type="match status" value="1"/>
</dbReference>
<geneLocation type="plastid" evidence="10"/>